<feature type="domain" description="HTH luxR-type" evidence="3">
    <location>
        <begin position="784"/>
        <end position="849"/>
    </location>
</feature>
<protein>
    <submittedName>
        <fullName evidence="4">AAA family ATPase</fullName>
    </submittedName>
</protein>
<dbReference type="InterPro" id="IPR016032">
    <property type="entry name" value="Sig_transdc_resp-reg_C-effctor"/>
</dbReference>
<accession>A0AAU7TMP3</accession>
<dbReference type="InterPro" id="IPR000792">
    <property type="entry name" value="Tscrpt_reg_LuxR_C"/>
</dbReference>
<gene>
    <name evidence="4" type="ORF">ABN611_15995</name>
</gene>
<dbReference type="SUPFAM" id="SSF52540">
    <property type="entry name" value="P-loop containing nucleoside triphosphate hydrolases"/>
    <property type="match status" value="1"/>
</dbReference>
<proteinExistence type="predicted"/>
<dbReference type="RefSeq" id="WP_350280671.1">
    <property type="nucleotide sequence ID" value="NZ_CP158165.1"/>
</dbReference>
<dbReference type="GO" id="GO:0005524">
    <property type="term" value="F:ATP binding"/>
    <property type="evidence" value="ECO:0007669"/>
    <property type="project" value="UniProtKB-KW"/>
</dbReference>
<evidence type="ECO:0000256" key="1">
    <source>
        <dbReference type="ARBA" id="ARBA00022741"/>
    </source>
</evidence>
<dbReference type="PRINTS" id="PR00038">
    <property type="entry name" value="HTHLUXR"/>
</dbReference>
<dbReference type="InterPro" id="IPR011990">
    <property type="entry name" value="TPR-like_helical_dom_sf"/>
</dbReference>
<dbReference type="AlphaFoldDB" id="A0AAU7TMP3"/>
<dbReference type="Pfam" id="PF00196">
    <property type="entry name" value="GerE"/>
    <property type="match status" value="1"/>
</dbReference>
<dbReference type="PANTHER" id="PTHR16305">
    <property type="entry name" value="TESTICULAR SOLUBLE ADENYLYL CYCLASE"/>
    <property type="match status" value="1"/>
</dbReference>
<dbReference type="InterPro" id="IPR027417">
    <property type="entry name" value="P-loop_NTPase"/>
</dbReference>
<sequence>MAPTRSGAGLVGRRDECQVLDDLVAGARAGRSTALVLRGEAGIGKTELLNYLVERSAGFRIVRAFGIQSEMELSYAGLHQLCVPLLDGLDQLPEPQRDALGAAFGLRAGTPPEPFLVSLAALSLLAQAGGDQPLLCLVDDAQWLDQASALTLGFVGRRLLAESVVLVFAVREPTPRGALAGLPELEVRGLPDHASRQLLDSVVTAPLDQQVRDRILAEARGNPLALIELPRSWTTAEPGGGSPSLRAQELVSRLEREFSRRIASVTDRRTAHQALAESIDPDVDPDRRAWHRAQATSVPDEDVAVDLERSAARAQARGGLAAVAAFLERAAELTDDPGRRSVRALEAAQAKYRAGAFDAATELLATASVDPPGELERARIEVLHAAVAFEQGRGLEAPAQLLAAARRLENLDVPLARNTYLDAVSAVIFAGHLARSPGRQEVGTAARGAPPPQVPRAADELLDALAVRLTDGFTASVPMIEGALTSLSADGLPVEESLRWLLLAGVIAADLWDLERWQAVTTRHVALTRRTGAFSGLPLALDSSAVVLVFAGELTAAASVVEEVRTVSTAIGTVQPPFGALALAAVRGREAEARALIDATVNGGALHGQGLGVTVANCHHAVLCNGLGRYDEAVTAARAAAKYQEEFGAPRWALAELIEAAVRGGTPEIAADALEQLSEAARASGTDWALGAEACARALLSTRAAADELYQEAIERLARTRVRVGLARAHLLYGEWLQREHRRTDAREQLTTAFEMLSSFGADAFAERARLELRAAGLKVRERRAARHQELTAQEAQIARLAGAGLTNPEIGARLFISPHTVDWHLRKVFSKLGIASRREIANSLTQAATAGS</sequence>
<reference evidence="4" key="1">
    <citation type="submission" date="2024-06" db="EMBL/GenBank/DDBJ databases">
        <title>Kribbella sp. strain HUAS MG21 genome sequences.</title>
        <authorList>
            <person name="Mo P."/>
        </authorList>
    </citation>
    <scope>NUCLEOTIDE SEQUENCE</scope>
    <source>
        <strain evidence="4">HUAS MG21</strain>
    </source>
</reference>
<dbReference type="PROSITE" id="PS50043">
    <property type="entry name" value="HTH_LUXR_2"/>
    <property type="match status" value="1"/>
</dbReference>
<organism evidence="4">
    <name type="scientific">Kribbella sp. HUAS MG21</name>
    <dbReference type="NCBI Taxonomy" id="3160966"/>
    <lineage>
        <taxon>Bacteria</taxon>
        <taxon>Bacillati</taxon>
        <taxon>Actinomycetota</taxon>
        <taxon>Actinomycetes</taxon>
        <taxon>Propionibacteriales</taxon>
        <taxon>Kribbellaceae</taxon>
        <taxon>Kribbella</taxon>
    </lineage>
</organism>
<dbReference type="GO" id="GO:0006355">
    <property type="term" value="P:regulation of DNA-templated transcription"/>
    <property type="evidence" value="ECO:0007669"/>
    <property type="project" value="InterPro"/>
</dbReference>
<dbReference type="PANTHER" id="PTHR16305:SF35">
    <property type="entry name" value="TRANSCRIPTIONAL ACTIVATOR DOMAIN"/>
    <property type="match status" value="1"/>
</dbReference>
<dbReference type="GO" id="GO:0004016">
    <property type="term" value="F:adenylate cyclase activity"/>
    <property type="evidence" value="ECO:0007669"/>
    <property type="project" value="TreeGrafter"/>
</dbReference>
<dbReference type="GO" id="GO:0003677">
    <property type="term" value="F:DNA binding"/>
    <property type="evidence" value="ECO:0007669"/>
    <property type="project" value="InterPro"/>
</dbReference>
<evidence type="ECO:0000313" key="4">
    <source>
        <dbReference type="EMBL" id="XBV27891.1"/>
    </source>
</evidence>
<dbReference type="GO" id="GO:0005737">
    <property type="term" value="C:cytoplasm"/>
    <property type="evidence" value="ECO:0007669"/>
    <property type="project" value="TreeGrafter"/>
</dbReference>
<dbReference type="SMART" id="SM00421">
    <property type="entry name" value="HTH_LUXR"/>
    <property type="match status" value="1"/>
</dbReference>
<evidence type="ECO:0000256" key="2">
    <source>
        <dbReference type="ARBA" id="ARBA00022840"/>
    </source>
</evidence>
<name>A0AAU7TMP3_9ACTN</name>
<dbReference type="CDD" id="cd06170">
    <property type="entry name" value="LuxR_C_like"/>
    <property type="match status" value="1"/>
</dbReference>
<keyword evidence="2" id="KW-0067">ATP-binding</keyword>
<dbReference type="EMBL" id="CP158165">
    <property type="protein sequence ID" value="XBV27891.1"/>
    <property type="molecule type" value="Genomic_DNA"/>
</dbReference>
<dbReference type="SUPFAM" id="SSF46894">
    <property type="entry name" value="C-terminal effector domain of the bipartite response regulators"/>
    <property type="match status" value="1"/>
</dbReference>
<dbReference type="SUPFAM" id="SSF48452">
    <property type="entry name" value="TPR-like"/>
    <property type="match status" value="1"/>
</dbReference>
<keyword evidence="1" id="KW-0547">Nucleotide-binding</keyword>
<dbReference type="Gene3D" id="3.40.50.300">
    <property type="entry name" value="P-loop containing nucleotide triphosphate hydrolases"/>
    <property type="match status" value="1"/>
</dbReference>
<dbReference type="Gene3D" id="1.10.10.10">
    <property type="entry name" value="Winged helix-like DNA-binding domain superfamily/Winged helix DNA-binding domain"/>
    <property type="match status" value="1"/>
</dbReference>
<dbReference type="InterPro" id="IPR036388">
    <property type="entry name" value="WH-like_DNA-bd_sf"/>
</dbReference>
<evidence type="ECO:0000259" key="3">
    <source>
        <dbReference type="PROSITE" id="PS50043"/>
    </source>
</evidence>
<dbReference type="Pfam" id="PF13191">
    <property type="entry name" value="AAA_16"/>
    <property type="match status" value="1"/>
</dbReference>
<dbReference type="InterPro" id="IPR041664">
    <property type="entry name" value="AAA_16"/>
</dbReference>